<dbReference type="InterPro" id="IPR012875">
    <property type="entry name" value="SDHF4"/>
</dbReference>
<protein>
    <recommendedName>
        <fullName evidence="5">DUF1674 domain-containing protein</fullName>
    </recommendedName>
</protein>
<proteinExistence type="inferred from homology"/>
<evidence type="ECO:0000256" key="1">
    <source>
        <dbReference type="ARBA" id="ARBA00005701"/>
    </source>
</evidence>
<dbReference type="RefSeq" id="WP_184114637.1">
    <property type="nucleotide sequence ID" value="NZ_JACHNY010000004.1"/>
</dbReference>
<dbReference type="AlphaFoldDB" id="A0A7W7AL05"/>
<evidence type="ECO:0000313" key="4">
    <source>
        <dbReference type="Proteomes" id="UP000574769"/>
    </source>
</evidence>
<feature type="compositionally biased region" description="Basic and acidic residues" evidence="2">
    <location>
        <begin position="1"/>
        <end position="10"/>
    </location>
</feature>
<evidence type="ECO:0008006" key="5">
    <source>
        <dbReference type="Google" id="ProtNLM"/>
    </source>
</evidence>
<feature type="region of interest" description="Disordered" evidence="2">
    <location>
        <begin position="1"/>
        <end position="53"/>
    </location>
</feature>
<gene>
    <name evidence="3" type="ORF">GGQ96_002285</name>
</gene>
<reference evidence="3 4" key="1">
    <citation type="submission" date="2020-08" db="EMBL/GenBank/DDBJ databases">
        <title>Genomic Encyclopedia of Type Strains, Phase IV (KMG-IV): sequencing the most valuable type-strain genomes for metagenomic binning, comparative biology and taxonomic classification.</title>
        <authorList>
            <person name="Goeker M."/>
        </authorList>
    </citation>
    <scope>NUCLEOTIDE SEQUENCE [LARGE SCALE GENOMIC DNA]</scope>
    <source>
        <strain evidence="3 4">DSM 15867</strain>
    </source>
</reference>
<name>A0A7W7AL05_9SPHN</name>
<feature type="compositionally biased region" description="Pro residues" evidence="2">
    <location>
        <begin position="16"/>
        <end position="26"/>
    </location>
</feature>
<dbReference type="Proteomes" id="UP000574769">
    <property type="component" value="Unassembled WGS sequence"/>
</dbReference>
<evidence type="ECO:0000313" key="3">
    <source>
        <dbReference type="EMBL" id="MBB4618149.1"/>
    </source>
</evidence>
<keyword evidence="4" id="KW-1185">Reference proteome</keyword>
<dbReference type="Pfam" id="PF07896">
    <property type="entry name" value="DUF1674"/>
    <property type="match status" value="1"/>
</dbReference>
<evidence type="ECO:0000256" key="2">
    <source>
        <dbReference type="SAM" id="MobiDB-lite"/>
    </source>
</evidence>
<comment type="caution">
    <text evidence="3">The sequence shown here is derived from an EMBL/GenBank/DDBJ whole genome shotgun (WGS) entry which is preliminary data.</text>
</comment>
<sequence>MGQRPDHVKPPEYLSPNPPVPRPRPAPARDDDPLGRDPVRYGDWEHKGIAVDF</sequence>
<organism evidence="3 4">
    <name type="scientific">Sphingomonas abaci</name>
    <dbReference type="NCBI Taxonomy" id="237611"/>
    <lineage>
        <taxon>Bacteria</taxon>
        <taxon>Pseudomonadati</taxon>
        <taxon>Pseudomonadota</taxon>
        <taxon>Alphaproteobacteria</taxon>
        <taxon>Sphingomonadales</taxon>
        <taxon>Sphingomonadaceae</taxon>
        <taxon>Sphingomonas</taxon>
    </lineage>
</organism>
<dbReference type="EMBL" id="JACHNY010000004">
    <property type="protein sequence ID" value="MBB4618149.1"/>
    <property type="molecule type" value="Genomic_DNA"/>
</dbReference>
<feature type="compositionally biased region" description="Basic and acidic residues" evidence="2">
    <location>
        <begin position="27"/>
        <end position="53"/>
    </location>
</feature>
<comment type="similarity">
    <text evidence="1">Belongs to the SDHAF4 family.</text>
</comment>
<accession>A0A7W7AL05</accession>